<dbReference type="EMBL" id="JACOMF010000024">
    <property type="protein sequence ID" value="MBC4017191.1"/>
    <property type="molecule type" value="Genomic_DNA"/>
</dbReference>
<dbReference type="AlphaFoldDB" id="A0A9X0R036"/>
<accession>A0A9X0R036</accession>
<evidence type="ECO:0000313" key="2">
    <source>
        <dbReference type="EMBL" id="MBC4017191.1"/>
    </source>
</evidence>
<protein>
    <submittedName>
        <fullName evidence="2">Uncharacterized protein</fullName>
    </submittedName>
</protein>
<comment type="caution">
    <text evidence="2">The sequence shown here is derived from an EMBL/GenBank/DDBJ whole genome shotgun (WGS) entry which is preliminary data.</text>
</comment>
<keyword evidence="3" id="KW-1185">Reference proteome</keyword>
<proteinExistence type="predicted"/>
<evidence type="ECO:0000313" key="3">
    <source>
        <dbReference type="Proteomes" id="UP000600101"/>
    </source>
</evidence>
<organism evidence="2 3">
    <name type="scientific">Siccirubricoccus deserti</name>
    <dbReference type="NCBI Taxonomy" id="2013562"/>
    <lineage>
        <taxon>Bacteria</taxon>
        <taxon>Pseudomonadati</taxon>
        <taxon>Pseudomonadota</taxon>
        <taxon>Alphaproteobacteria</taxon>
        <taxon>Acetobacterales</taxon>
        <taxon>Roseomonadaceae</taxon>
        <taxon>Siccirubricoccus</taxon>
    </lineage>
</organism>
<gene>
    <name evidence="2" type="ORF">H7965_17915</name>
</gene>
<reference evidence="2" key="1">
    <citation type="submission" date="2020-08" db="EMBL/GenBank/DDBJ databases">
        <authorList>
            <person name="Hu Y."/>
            <person name="Nguyen S.V."/>
            <person name="Li F."/>
            <person name="Fanning S."/>
        </authorList>
    </citation>
    <scope>NUCLEOTIDE SEQUENCE</scope>
    <source>
        <strain evidence="2">SYSU D8009</strain>
    </source>
</reference>
<name>A0A9X0R036_9PROT</name>
<feature type="region of interest" description="Disordered" evidence="1">
    <location>
        <begin position="1"/>
        <end position="20"/>
    </location>
</feature>
<dbReference type="Proteomes" id="UP000600101">
    <property type="component" value="Unassembled WGS sequence"/>
</dbReference>
<dbReference type="RefSeq" id="WP_186771959.1">
    <property type="nucleotide sequence ID" value="NZ_JACOMF010000024.1"/>
</dbReference>
<sequence length="354" mass="37507">MAEAATGPAPDRRGSMDAGNGRTKRRIVAALLATSISSPVQGQSVPLPGNPGPIGRLNEDVAYSLFLLTNGGFTSAGYVDYQDESTTSKINVYTLPLRLLLETGLLGPVELRLTGGYGEAATTTLQSVTGIAGSPAGALATERQFIALWDLRFNIGRPISPMPDLVLTPMVGIGTQHWSGKLDRSPLGGSPVPAERVNFWTDTLLTGAAAIIEYRYRWGTLNIRPGASVSYINLSSFDGRATQMLQPPAEPTRGKASVTADSTVLRAGLRADGPLGYRLGVTELRWQSFVVGNYSTADIGLFPWSIELGIAVGAELGALGRSLVGFDPGEFYVGASYITGENFSGVRANFGFRF</sequence>
<evidence type="ECO:0000256" key="1">
    <source>
        <dbReference type="SAM" id="MobiDB-lite"/>
    </source>
</evidence>